<dbReference type="Gene3D" id="3.90.79.10">
    <property type="entry name" value="Nucleoside Triphosphate Pyrophosphohydrolase"/>
    <property type="match status" value="1"/>
</dbReference>
<keyword evidence="2" id="KW-0378">Hydrolase</keyword>
<evidence type="ECO:0000256" key="1">
    <source>
        <dbReference type="ARBA" id="ARBA00001946"/>
    </source>
</evidence>
<dbReference type="PROSITE" id="PS00893">
    <property type="entry name" value="NUDIX_BOX"/>
    <property type="match status" value="1"/>
</dbReference>
<dbReference type="InterPro" id="IPR000086">
    <property type="entry name" value="NUDIX_hydrolase_dom"/>
</dbReference>
<dbReference type="GO" id="GO:0006753">
    <property type="term" value="P:nucleoside phosphate metabolic process"/>
    <property type="evidence" value="ECO:0007669"/>
    <property type="project" value="TreeGrafter"/>
</dbReference>
<dbReference type="Proteomes" id="UP000183894">
    <property type="component" value="Unassembled WGS sequence"/>
</dbReference>
<dbReference type="OrthoDB" id="192849at2157"/>
<name>A0A1H7MQC9_HALLR</name>
<evidence type="ECO:0000256" key="2">
    <source>
        <dbReference type="ARBA" id="ARBA00022801"/>
    </source>
</evidence>
<dbReference type="RefSeq" id="WP_074793121.1">
    <property type="nucleotide sequence ID" value="NZ_FOAD01000003.1"/>
</dbReference>
<dbReference type="SUPFAM" id="SSF55811">
    <property type="entry name" value="Nudix"/>
    <property type="match status" value="1"/>
</dbReference>
<dbReference type="InterPro" id="IPR020084">
    <property type="entry name" value="NUDIX_hydrolase_CS"/>
</dbReference>
<feature type="domain" description="Nudix hydrolase" evidence="4">
    <location>
        <begin position="59"/>
        <end position="189"/>
    </location>
</feature>
<gene>
    <name evidence="5" type="ORF">SAMN04488691_10351</name>
</gene>
<feature type="region of interest" description="Disordered" evidence="3">
    <location>
        <begin position="1"/>
        <end position="23"/>
    </location>
</feature>
<evidence type="ECO:0000256" key="3">
    <source>
        <dbReference type="SAM" id="MobiDB-lite"/>
    </source>
</evidence>
<protein>
    <submittedName>
        <fullName evidence="5">ADP-ribose pyrophosphatase</fullName>
    </submittedName>
</protein>
<evidence type="ECO:0000313" key="5">
    <source>
        <dbReference type="EMBL" id="SEL13321.1"/>
    </source>
</evidence>
<dbReference type="PANTHER" id="PTHR11839">
    <property type="entry name" value="UDP/ADP-SUGAR PYROPHOSPHATASE"/>
    <property type="match status" value="1"/>
</dbReference>
<dbReference type="AlphaFoldDB" id="A0A1H7MQC9"/>
<evidence type="ECO:0000313" key="6">
    <source>
        <dbReference type="Proteomes" id="UP000183894"/>
    </source>
</evidence>
<proteinExistence type="predicted"/>
<dbReference type="InterPro" id="IPR015797">
    <property type="entry name" value="NUDIX_hydrolase-like_dom_sf"/>
</dbReference>
<dbReference type="GO" id="GO:0016462">
    <property type="term" value="F:pyrophosphatase activity"/>
    <property type="evidence" value="ECO:0007669"/>
    <property type="project" value="UniProtKB-ARBA"/>
</dbReference>
<accession>A0A1H7MQC9</accession>
<sequence length="197" mass="21864">MTDDGSQDNRHPDDGRRHEPIPDPEWTVLESKTEYETGWYTGGYDLVEQPNGTTKQYYWAELATAVVVVAVADDQVVFVEQYRPTVRQTQLELPAGIVENGESFSDAAVRELREETGFAADSASLLGDVWCSTGVLRHRRGFVFAEGLTPVERDLDENEFLSVHAVPVEDALDRALEAPTNDATMEGILLAHEKGVL</sequence>
<dbReference type="InterPro" id="IPR020476">
    <property type="entry name" value="Nudix_hydrolase"/>
</dbReference>
<organism evidence="5 6">
    <name type="scientific">Haloferax larsenii</name>
    <dbReference type="NCBI Taxonomy" id="302484"/>
    <lineage>
        <taxon>Archaea</taxon>
        <taxon>Methanobacteriati</taxon>
        <taxon>Methanobacteriota</taxon>
        <taxon>Stenosarchaea group</taxon>
        <taxon>Halobacteria</taxon>
        <taxon>Halobacteriales</taxon>
        <taxon>Haloferacaceae</taxon>
        <taxon>Haloferax</taxon>
    </lineage>
</organism>
<dbReference type="PRINTS" id="PR00502">
    <property type="entry name" value="NUDIXFAMILY"/>
</dbReference>
<comment type="cofactor">
    <cofactor evidence="1">
        <name>Mg(2+)</name>
        <dbReference type="ChEBI" id="CHEBI:18420"/>
    </cofactor>
</comment>
<dbReference type="EMBL" id="FOAD01000003">
    <property type="protein sequence ID" value="SEL13321.1"/>
    <property type="molecule type" value="Genomic_DNA"/>
</dbReference>
<dbReference type="PROSITE" id="PS51462">
    <property type="entry name" value="NUDIX"/>
    <property type="match status" value="1"/>
</dbReference>
<dbReference type="Pfam" id="PF00293">
    <property type="entry name" value="NUDIX"/>
    <property type="match status" value="1"/>
</dbReference>
<dbReference type="GO" id="GO:0019693">
    <property type="term" value="P:ribose phosphate metabolic process"/>
    <property type="evidence" value="ECO:0007669"/>
    <property type="project" value="TreeGrafter"/>
</dbReference>
<evidence type="ECO:0000259" key="4">
    <source>
        <dbReference type="PROSITE" id="PS51462"/>
    </source>
</evidence>
<feature type="compositionally biased region" description="Basic and acidic residues" evidence="3">
    <location>
        <begin position="7"/>
        <end position="21"/>
    </location>
</feature>
<dbReference type="CDD" id="cd03424">
    <property type="entry name" value="NUDIX_ADPRase_Nudt5_UGPPase_Nudt14"/>
    <property type="match status" value="1"/>
</dbReference>
<reference evidence="5 6" key="1">
    <citation type="submission" date="2016-10" db="EMBL/GenBank/DDBJ databases">
        <authorList>
            <person name="de Groot N.N."/>
        </authorList>
    </citation>
    <scope>NUCLEOTIDE SEQUENCE [LARGE SCALE GENOMIC DNA]</scope>
    <source>
        <strain evidence="5 6">CDM_5</strain>
    </source>
</reference>
<dbReference type="PANTHER" id="PTHR11839:SF18">
    <property type="entry name" value="NUDIX HYDROLASE DOMAIN-CONTAINING PROTEIN"/>
    <property type="match status" value="1"/>
</dbReference>